<reference evidence="1" key="1">
    <citation type="submission" date="2022-09" db="EMBL/GenBank/DDBJ databases">
        <title>A Global Phylogenomic Analysis of the Shiitake Genus Lentinula.</title>
        <authorList>
            <consortium name="DOE Joint Genome Institute"/>
            <person name="Sierra-Patev S."/>
            <person name="Min B."/>
            <person name="Naranjo-Ortiz M."/>
            <person name="Looney B."/>
            <person name="Konkel Z."/>
            <person name="Slot J.C."/>
            <person name="Sakamoto Y."/>
            <person name="Steenwyk J.L."/>
            <person name="Rokas A."/>
            <person name="Carro J."/>
            <person name="Camarero S."/>
            <person name="Ferreira P."/>
            <person name="Molpeceres G."/>
            <person name="Ruiz-Duenas F.J."/>
            <person name="Serrano A."/>
            <person name="Henrissat B."/>
            <person name="Drula E."/>
            <person name="Hughes K.W."/>
            <person name="Mata J.L."/>
            <person name="Ishikawa N.K."/>
            <person name="Vargas-Isla R."/>
            <person name="Ushijima S."/>
            <person name="Smith C.A."/>
            <person name="Ahrendt S."/>
            <person name="Andreopoulos W."/>
            <person name="He G."/>
            <person name="Labutti K."/>
            <person name="Lipzen A."/>
            <person name="Ng V."/>
            <person name="Riley R."/>
            <person name="Sandor L."/>
            <person name="Barry K."/>
            <person name="Martinez A.T."/>
            <person name="Xiao Y."/>
            <person name="Gibbons J.G."/>
            <person name="Terashima K."/>
            <person name="Grigoriev I.V."/>
            <person name="Hibbett D.S."/>
        </authorList>
    </citation>
    <scope>NUCLEOTIDE SEQUENCE</scope>
    <source>
        <strain evidence="1">TMI1499</strain>
    </source>
</reference>
<name>A0ACC1TM01_9AGAR</name>
<accession>A0ACC1TM01</accession>
<comment type="caution">
    <text evidence="1">The sequence shown here is derived from an EMBL/GenBank/DDBJ whole genome shotgun (WGS) entry which is preliminary data.</text>
</comment>
<proteinExistence type="predicted"/>
<keyword evidence="2" id="KW-1185">Reference proteome</keyword>
<gene>
    <name evidence="1" type="ORF">F5876DRAFT_51748</name>
</gene>
<evidence type="ECO:0000313" key="1">
    <source>
        <dbReference type="EMBL" id="KAJ3805515.1"/>
    </source>
</evidence>
<organism evidence="1 2">
    <name type="scientific">Lentinula aff. lateritia</name>
    <dbReference type="NCBI Taxonomy" id="2804960"/>
    <lineage>
        <taxon>Eukaryota</taxon>
        <taxon>Fungi</taxon>
        <taxon>Dikarya</taxon>
        <taxon>Basidiomycota</taxon>
        <taxon>Agaricomycotina</taxon>
        <taxon>Agaricomycetes</taxon>
        <taxon>Agaricomycetidae</taxon>
        <taxon>Agaricales</taxon>
        <taxon>Marasmiineae</taxon>
        <taxon>Omphalotaceae</taxon>
        <taxon>Lentinula</taxon>
    </lineage>
</organism>
<dbReference type="EMBL" id="MU795583">
    <property type="protein sequence ID" value="KAJ3805515.1"/>
    <property type="molecule type" value="Genomic_DNA"/>
</dbReference>
<evidence type="ECO:0000313" key="2">
    <source>
        <dbReference type="Proteomes" id="UP001163835"/>
    </source>
</evidence>
<sequence>MQVFERRVQISTTMMTVARGFGDDEEYHCWSEILYSLDRLGVDGMSDNEEILDSQGQQGIAVYEPDYWNPGFSAVYDRVDEVPQTAKHLFSQVGRKRLPRIRSNEKVKCPPPAGLPRSYYRSGYLERMENSLLTLTVDVVSEELDRPIPRS</sequence>
<dbReference type="Proteomes" id="UP001163835">
    <property type="component" value="Unassembled WGS sequence"/>
</dbReference>
<protein>
    <submittedName>
        <fullName evidence="1">Uncharacterized protein</fullName>
    </submittedName>
</protein>